<sequence>NYAQTTTNRLKKKYDIDYEIVFAGQVGAQSVAAVLPEIENFSSYPTTIFIDKKGKVRKIHTGFSGPATGLFYEEFKTEFNELIDKLVSE</sequence>
<reference evidence="1" key="1">
    <citation type="submission" date="2019-03" db="EMBL/GenBank/DDBJ databases">
        <title>Single cell metagenomics reveals metabolic interactions within the superorganism composed of flagellate Streblomastix strix and complex community of Bacteroidetes bacteria on its surface.</title>
        <authorList>
            <person name="Treitli S.C."/>
            <person name="Kolisko M."/>
            <person name="Husnik F."/>
            <person name="Keeling P."/>
            <person name="Hampl V."/>
        </authorList>
    </citation>
    <scope>NUCLEOTIDE SEQUENCE</scope>
    <source>
        <strain evidence="1">STM</strain>
    </source>
</reference>
<dbReference type="InterPro" id="IPR036249">
    <property type="entry name" value="Thioredoxin-like_sf"/>
</dbReference>
<name>A0A5J4PBZ7_9ZZZZ</name>
<dbReference type="SUPFAM" id="SSF52833">
    <property type="entry name" value="Thioredoxin-like"/>
    <property type="match status" value="1"/>
</dbReference>
<evidence type="ECO:0008006" key="2">
    <source>
        <dbReference type="Google" id="ProtNLM"/>
    </source>
</evidence>
<dbReference type="EMBL" id="SNRY01010238">
    <property type="protein sequence ID" value="KAA6306013.1"/>
    <property type="molecule type" value="Genomic_DNA"/>
</dbReference>
<dbReference type="AlphaFoldDB" id="A0A5J4PBZ7"/>
<protein>
    <recommendedName>
        <fullName evidence="2">Thiol-disulfide oxidoreductase ResA</fullName>
    </recommendedName>
</protein>
<proteinExistence type="predicted"/>
<organism evidence="1">
    <name type="scientific">termite gut metagenome</name>
    <dbReference type="NCBI Taxonomy" id="433724"/>
    <lineage>
        <taxon>unclassified sequences</taxon>
        <taxon>metagenomes</taxon>
        <taxon>organismal metagenomes</taxon>
    </lineage>
</organism>
<evidence type="ECO:0000313" key="1">
    <source>
        <dbReference type="EMBL" id="KAA6306013.1"/>
    </source>
</evidence>
<feature type="non-terminal residue" evidence="1">
    <location>
        <position position="1"/>
    </location>
</feature>
<gene>
    <name evidence="1" type="ORF">EZS27_042333</name>
</gene>
<comment type="caution">
    <text evidence="1">The sequence shown here is derived from an EMBL/GenBank/DDBJ whole genome shotgun (WGS) entry which is preliminary data.</text>
</comment>
<dbReference type="Gene3D" id="3.40.30.10">
    <property type="entry name" value="Glutaredoxin"/>
    <property type="match status" value="1"/>
</dbReference>
<accession>A0A5J4PBZ7</accession>